<evidence type="ECO:0000313" key="2">
    <source>
        <dbReference type="EMBL" id="GAA4357779.1"/>
    </source>
</evidence>
<keyword evidence="1" id="KW-1133">Transmembrane helix</keyword>
<dbReference type="RefSeq" id="WP_345291832.1">
    <property type="nucleotide sequence ID" value="NZ_BAABFV010000001.1"/>
</dbReference>
<evidence type="ECO:0000313" key="3">
    <source>
        <dbReference type="Proteomes" id="UP001501011"/>
    </source>
</evidence>
<keyword evidence="1" id="KW-0812">Transmembrane</keyword>
<evidence type="ECO:0000256" key="1">
    <source>
        <dbReference type="SAM" id="Phobius"/>
    </source>
</evidence>
<dbReference type="EMBL" id="BAABFV010000001">
    <property type="protein sequence ID" value="GAA4357779.1"/>
    <property type="molecule type" value="Genomic_DNA"/>
</dbReference>
<keyword evidence="3" id="KW-1185">Reference proteome</keyword>
<dbReference type="Proteomes" id="UP001501011">
    <property type="component" value="Unassembled WGS sequence"/>
</dbReference>
<dbReference type="Pfam" id="PF06127">
    <property type="entry name" value="Mpo1-like"/>
    <property type="match status" value="1"/>
</dbReference>
<dbReference type="InterPro" id="IPR009305">
    <property type="entry name" value="Mpo1-like"/>
</dbReference>
<comment type="caution">
    <text evidence="2">The sequence shown here is derived from an EMBL/GenBank/DDBJ whole genome shotgun (WGS) entry which is preliminary data.</text>
</comment>
<reference evidence="3" key="1">
    <citation type="journal article" date="2019" name="Int. J. Syst. Evol. Microbiol.">
        <title>The Global Catalogue of Microorganisms (GCM) 10K type strain sequencing project: providing services to taxonomists for standard genome sequencing and annotation.</title>
        <authorList>
            <consortium name="The Broad Institute Genomics Platform"/>
            <consortium name="The Broad Institute Genome Sequencing Center for Infectious Disease"/>
            <person name="Wu L."/>
            <person name="Ma J."/>
        </authorList>
    </citation>
    <scope>NUCLEOTIDE SEQUENCE [LARGE SCALE GENOMIC DNA]</scope>
    <source>
        <strain evidence="3">JCM 17728</strain>
    </source>
</reference>
<gene>
    <name evidence="2" type="ORF">GCM10023151_07190</name>
</gene>
<dbReference type="PANTHER" id="PTHR28026:SF9">
    <property type="entry name" value="2-HYDROXY-PALMITIC ACID DIOXYGENASE MPO1"/>
    <property type="match status" value="1"/>
</dbReference>
<keyword evidence="1" id="KW-0472">Membrane</keyword>
<feature type="transmembrane region" description="Helical" evidence="1">
    <location>
        <begin position="22"/>
        <end position="42"/>
    </location>
</feature>
<dbReference type="PANTHER" id="PTHR28026">
    <property type="entry name" value="DUF962 DOMAIN PROTEIN (AFU_ORTHOLOGUE AFUA_8G05310)"/>
    <property type="match status" value="1"/>
</dbReference>
<proteinExistence type="predicted"/>
<feature type="transmembrane region" description="Helical" evidence="1">
    <location>
        <begin position="99"/>
        <end position="118"/>
    </location>
</feature>
<feature type="transmembrane region" description="Helical" evidence="1">
    <location>
        <begin position="54"/>
        <end position="87"/>
    </location>
</feature>
<sequence length="155" mass="17775">MKTGQEWIAEYSESHRNPTNKLLHWMCVPAIMWSVLALLWAVPVPESLQFHPWLNWATVFVFLAQLFYIAFGIAIFGVMLVVSIGMLSLASWLEQVAPFALWQIALAVFVLAWIGQFIGHKIEGKKPSFFKDLLFLLVGPAWEVNYFLRKIHVVS</sequence>
<organism evidence="2 3">
    <name type="scientific">Kangiella marina</name>
    <dbReference type="NCBI Taxonomy" id="1079178"/>
    <lineage>
        <taxon>Bacteria</taxon>
        <taxon>Pseudomonadati</taxon>
        <taxon>Pseudomonadota</taxon>
        <taxon>Gammaproteobacteria</taxon>
        <taxon>Kangiellales</taxon>
        <taxon>Kangiellaceae</taxon>
        <taxon>Kangiella</taxon>
    </lineage>
</organism>
<name>A0ABP8IG54_9GAMM</name>
<protein>
    <submittedName>
        <fullName evidence="2">DUF962 domain-containing protein</fullName>
    </submittedName>
</protein>
<accession>A0ABP8IG54</accession>